<feature type="compositionally biased region" description="Basic and acidic residues" evidence="1">
    <location>
        <begin position="1"/>
        <end position="13"/>
    </location>
</feature>
<accession>A0A229VYJ8</accession>
<evidence type="ECO:0000256" key="1">
    <source>
        <dbReference type="SAM" id="MobiDB-lite"/>
    </source>
</evidence>
<sequence>MKRTAAPHERGPKPPEPPMRLTAQVACDPNTDEDVLWTIAERAPELRMWLIANPSASAELLEYVAQRGGPGVARGFEVLFGAMDDRITA</sequence>
<protein>
    <recommendedName>
        <fullName evidence="2">Leucine rich repeat variant domain-containing protein</fullName>
    </recommendedName>
</protein>
<dbReference type="AlphaFoldDB" id="A0A229VYJ8"/>
<evidence type="ECO:0000313" key="3">
    <source>
        <dbReference type="EMBL" id="OXN00677.1"/>
    </source>
</evidence>
<dbReference type="RefSeq" id="WP_408606634.1">
    <property type="nucleotide sequence ID" value="NZ_NEWD01000010.1"/>
</dbReference>
<dbReference type="Proteomes" id="UP000215433">
    <property type="component" value="Unassembled WGS sequence"/>
</dbReference>
<dbReference type="EMBL" id="NEWD01000010">
    <property type="protein sequence ID" value="OXN00677.1"/>
    <property type="molecule type" value="Genomic_DNA"/>
</dbReference>
<dbReference type="InterPro" id="IPR057893">
    <property type="entry name" value="LRV_2"/>
</dbReference>
<comment type="caution">
    <text evidence="3">The sequence shown here is derived from an EMBL/GenBank/DDBJ whole genome shotgun (WGS) entry which is preliminary data.</text>
</comment>
<proteinExistence type="predicted"/>
<organism evidence="3 4">
    <name type="scientific">Bifidobacterium vansinderenii</name>
    <dbReference type="NCBI Taxonomy" id="1984871"/>
    <lineage>
        <taxon>Bacteria</taxon>
        <taxon>Bacillati</taxon>
        <taxon>Actinomycetota</taxon>
        <taxon>Actinomycetes</taxon>
        <taxon>Bifidobacteriales</taxon>
        <taxon>Bifidobacteriaceae</taxon>
        <taxon>Bifidobacterium</taxon>
    </lineage>
</organism>
<reference evidence="3 4" key="1">
    <citation type="submission" date="2017-05" db="EMBL/GenBank/DDBJ databases">
        <title>Bifidobacterium vansinderenii sp. nov.</title>
        <authorList>
            <person name="Lugli G.A."/>
            <person name="Duranti S."/>
            <person name="Mangifesta M."/>
        </authorList>
    </citation>
    <scope>NUCLEOTIDE SEQUENCE [LARGE SCALE GENOMIC DNA]</scope>
    <source>
        <strain evidence="3 4">Tam10B</strain>
    </source>
</reference>
<gene>
    <name evidence="3" type="ORF">Tam10B_1076</name>
</gene>
<dbReference type="Pfam" id="PF25591">
    <property type="entry name" value="LRV_2"/>
    <property type="match status" value="1"/>
</dbReference>
<evidence type="ECO:0000313" key="4">
    <source>
        <dbReference type="Proteomes" id="UP000215433"/>
    </source>
</evidence>
<keyword evidence="4" id="KW-1185">Reference proteome</keyword>
<feature type="domain" description="Leucine rich repeat variant" evidence="2">
    <location>
        <begin position="21"/>
        <end position="77"/>
    </location>
</feature>
<name>A0A229VYJ8_9BIFI</name>
<feature type="region of interest" description="Disordered" evidence="1">
    <location>
        <begin position="1"/>
        <end position="20"/>
    </location>
</feature>
<evidence type="ECO:0000259" key="2">
    <source>
        <dbReference type="Pfam" id="PF25591"/>
    </source>
</evidence>